<evidence type="ECO:0000259" key="4">
    <source>
        <dbReference type="Pfam" id="PF13193"/>
    </source>
</evidence>
<feature type="domain" description="AMP-binding enzyme C-terminal" evidence="4">
    <location>
        <begin position="444"/>
        <end position="517"/>
    </location>
</feature>
<keyword evidence="2" id="KW-0436">Ligase</keyword>
<gene>
    <name evidence="5" type="ORF">QS713_08440</name>
</gene>
<protein>
    <submittedName>
        <fullName evidence="5">Class I adenylate-forming enzyme family protein</fullName>
    </submittedName>
</protein>
<dbReference type="PANTHER" id="PTHR43201:SF5">
    <property type="entry name" value="MEDIUM-CHAIN ACYL-COA LIGASE ACSF2, MITOCHONDRIAL"/>
    <property type="match status" value="1"/>
</dbReference>
<dbReference type="Gene3D" id="3.30.300.30">
    <property type="match status" value="1"/>
</dbReference>
<name>A0ABU3ICJ3_9ACTO</name>
<evidence type="ECO:0000256" key="1">
    <source>
        <dbReference type="ARBA" id="ARBA00006432"/>
    </source>
</evidence>
<dbReference type="EMBL" id="JASXSX010000005">
    <property type="protein sequence ID" value="MDT3768084.1"/>
    <property type="molecule type" value="Genomic_DNA"/>
</dbReference>
<evidence type="ECO:0000313" key="6">
    <source>
        <dbReference type="Proteomes" id="UP001247542"/>
    </source>
</evidence>
<dbReference type="InterPro" id="IPR045851">
    <property type="entry name" value="AMP-bd_C_sf"/>
</dbReference>
<reference evidence="5 6" key="1">
    <citation type="submission" date="2023-06" db="EMBL/GenBank/DDBJ databases">
        <title>Draft genome sequence of Gleimia hominis type strain CCUG 57540T.</title>
        <authorList>
            <person name="Salva-Serra F."/>
            <person name="Cardew S."/>
            <person name="Jensie Markopoulos S."/>
            <person name="Ohlen M."/>
            <person name="Inganas E."/>
            <person name="Svensson-Stadler L."/>
            <person name="Moore E.R.B."/>
        </authorList>
    </citation>
    <scope>NUCLEOTIDE SEQUENCE [LARGE SCALE GENOMIC DNA]</scope>
    <source>
        <strain evidence="5 6">CCUG 57540</strain>
    </source>
</reference>
<feature type="domain" description="AMP-dependent synthetase/ligase" evidence="3">
    <location>
        <begin position="36"/>
        <end position="391"/>
    </location>
</feature>
<evidence type="ECO:0000259" key="3">
    <source>
        <dbReference type="Pfam" id="PF00501"/>
    </source>
</evidence>
<comment type="caution">
    <text evidence="5">The sequence shown here is derived from an EMBL/GenBank/DDBJ whole genome shotgun (WGS) entry which is preliminary data.</text>
</comment>
<dbReference type="SUPFAM" id="SSF56801">
    <property type="entry name" value="Acetyl-CoA synthetase-like"/>
    <property type="match status" value="1"/>
</dbReference>
<comment type="similarity">
    <text evidence="1">Belongs to the ATP-dependent AMP-binding enzyme family.</text>
</comment>
<dbReference type="Pfam" id="PF00501">
    <property type="entry name" value="AMP-binding"/>
    <property type="match status" value="1"/>
</dbReference>
<dbReference type="InterPro" id="IPR025110">
    <property type="entry name" value="AMP-bd_C"/>
</dbReference>
<dbReference type="Pfam" id="PF13193">
    <property type="entry name" value="AMP-binding_C"/>
    <property type="match status" value="1"/>
</dbReference>
<evidence type="ECO:0000313" key="5">
    <source>
        <dbReference type="EMBL" id="MDT3768084.1"/>
    </source>
</evidence>
<accession>A0ABU3ICJ3</accession>
<dbReference type="PANTHER" id="PTHR43201">
    <property type="entry name" value="ACYL-COA SYNTHETASE"/>
    <property type="match status" value="1"/>
</dbReference>
<dbReference type="Gene3D" id="3.40.50.12780">
    <property type="entry name" value="N-terminal domain of ligase-like"/>
    <property type="match status" value="1"/>
</dbReference>
<dbReference type="Proteomes" id="UP001247542">
    <property type="component" value="Unassembled WGS sequence"/>
</dbReference>
<sequence>MNRLKHARALVSDQSGVIMGGVTNTDPDYSPARLLREAALRSPERTSITYIEVGACERQYSVAQSQKHALQLVSLLRRRGVQTGDRVLVWGPNSAWHLWTYIACAHLGAIVVPVQEHLTSAEIQALVHHCEPRVAIVGLAQAERGGLQNAITYAELEQTIDAEPVDQAPPVPCPAGTMGAIIYTSGTTAHPKGVTLTHDQLWWGCRNFRDVFEYSSATVHAVVAPLSHIGGFNGATTDIFANGGHVVIIDHFTPRAVLDALEEHRVQMMFAVPTMYQALLNDSAWRPLPDFTRPLTGGAPLPSALAQQLLDRQLDVINVWGMTEQSASGTCMRASTAVRRGDLTGSGTAFPYTRVRVARAVDPDSGTIEWADPGEDGELLCSGPSITSGYWRDRELTRTTIVNDWLRTGDWGRQDQDGFVTFLGRVVDTINTGGEKVLPTPIAEVISTHPAVRDCVVVGVPDPKWGQAVGAVLVLNDGAKAPSLQEIRRYAGQYLARYKLPHYLAVTNQFPTNANGKPSHRALVELLTQ</sequence>
<evidence type="ECO:0000256" key="2">
    <source>
        <dbReference type="ARBA" id="ARBA00022598"/>
    </source>
</evidence>
<proteinExistence type="inferred from homology"/>
<dbReference type="InterPro" id="IPR000873">
    <property type="entry name" value="AMP-dep_synth/lig_dom"/>
</dbReference>
<dbReference type="InterPro" id="IPR042099">
    <property type="entry name" value="ANL_N_sf"/>
</dbReference>
<keyword evidence="6" id="KW-1185">Reference proteome</keyword>
<organism evidence="5 6">
    <name type="scientific">Gleimia hominis</name>
    <dbReference type="NCBI Taxonomy" id="595468"/>
    <lineage>
        <taxon>Bacteria</taxon>
        <taxon>Bacillati</taxon>
        <taxon>Actinomycetota</taxon>
        <taxon>Actinomycetes</taxon>
        <taxon>Actinomycetales</taxon>
        <taxon>Actinomycetaceae</taxon>
        <taxon>Gleimia</taxon>
    </lineage>
</organism>